<dbReference type="EMBL" id="CAJPWZ010002393">
    <property type="protein sequence ID" value="CAG2237588.1"/>
    <property type="molecule type" value="Genomic_DNA"/>
</dbReference>
<accession>A0A8S3U293</accession>
<evidence type="ECO:0000313" key="3">
    <source>
        <dbReference type="Proteomes" id="UP000683360"/>
    </source>
</evidence>
<organism evidence="2 3">
    <name type="scientific">Mytilus edulis</name>
    <name type="common">Blue mussel</name>
    <dbReference type="NCBI Taxonomy" id="6550"/>
    <lineage>
        <taxon>Eukaryota</taxon>
        <taxon>Metazoa</taxon>
        <taxon>Spiralia</taxon>
        <taxon>Lophotrochozoa</taxon>
        <taxon>Mollusca</taxon>
        <taxon>Bivalvia</taxon>
        <taxon>Autobranchia</taxon>
        <taxon>Pteriomorphia</taxon>
        <taxon>Mytilida</taxon>
        <taxon>Mytiloidea</taxon>
        <taxon>Mytilidae</taxon>
        <taxon>Mytilinae</taxon>
        <taxon>Mytilus</taxon>
    </lineage>
</organism>
<dbReference type="AlphaFoldDB" id="A0A8S3U293"/>
<name>A0A8S3U293_MYTED</name>
<keyword evidence="3" id="KW-1185">Reference proteome</keyword>
<reference evidence="2" key="1">
    <citation type="submission" date="2021-03" db="EMBL/GenBank/DDBJ databases">
        <authorList>
            <person name="Bekaert M."/>
        </authorList>
    </citation>
    <scope>NUCLEOTIDE SEQUENCE</scope>
</reference>
<evidence type="ECO:0000256" key="1">
    <source>
        <dbReference type="SAM" id="MobiDB-lite"/>
    </source>
</evidence>
<dbReference type="Proteomes" id="UP000683360">
    <property type="component" value="Unassembled WGS sequence"/>
</dbReference>
<proteinExistence type="predicted"/>
<gene>
    <name evidence="2" type="ORF">MEDL_50030</name>
</gene>
<sequence length="166" mass="18264">MAQSACMGVAQDVAYASAIPRTCSGGKTCENDESSELETSQAKMTTWAEEDWSSEMTLPLIEFKKVKNAQNGWPRLIRVNLRNWLCNQLVCQIGNGQTGNGQTGSDQTGSGRNGNGQSGYGQMVDRMEMVMFIQRSMDRTTEMSTSLPLHPPKIRSLFLLSSFILG</sequence>
<comment type="caution">
    <text evidence="2">The sequence shown here is derived from an EMBL/GenBank/DDBJ whole genome shotgun (WGS) entry which is preliminary data.</text>
</comment>
<protein>
    <submittedName>
        <fullName evidence="2">Uncharacterized protein</fullName>
    </submittedName>
</protein>
<evidence type="ECO:0000313" key="2">
    <source>
        <dbReference type="EMBL" id="CAG2237588.1"/>
    </source>
</evidence>
<feature type="region of interest" description="Disordered" evidence="1">
    <location>
        <begin position="97"/>
        <end position="121"/>
    </location>
</feature>